<dbReference type="SUPFAM" id="SSF75005">
    <property type="entry name" value="Arabinanase/levansucrase/invertase"/>
    <property type="match status" value="1"/>
</dbReference>
<keyword evidence="7" id="KW-1185">Reference proteome</keyword>
<dbReference type="Gene3D" id="2.115.10.20">
    <property type="entry name" value="Glycosyl hydrolase domain, family 43"/>
    <property type="match status" value="1"/>
</dbReference>
<proteinExistence type="inferred from homology"/>
<dbReference type="PANTHER" id="PTHR22925:SF3">
    <property type="entry name" value="GLYCOSYL HYDROLASE FAMILY PROTEIN 43"/>
    <property type="match status" value="1"/>
</dbReference>
<evidence type="ECO:0000256" key="3">
    <source>
        <dbReference type="ARBA" id="ARBA00023295"/>
    </source>
</evidence>
<keyword evidence="2 4" id="KW-0378">Hydrolase</keyword>
<dbReference type="CDD" id="cd18824">
    <property type="entry name" value="GH43_CtGH43-like"/>
    <property type="match status" value="1"/>
</dbReference>
<keyword evidence="3 4" id="KW-0326">Glycosidase</keyword>
<evidence type="ECO:0000256" key="4">
    <source>
        <dbReference type="RuleBase" id="RU361187"/>
    </source>
</evidence>
<feature type="chain" id="PRO_5019083691" description="Glycoside hydrolase" evidence="5">
    <location>
        <begin position="24"/>
        <end position="520"/>
    </location>
</feature>
<evidence type="ECO:0000313" key="6">
    <source>
        <dbReference type="EMBL" id="RSM44918.1"/>
    </source>
</evidence>
<evidence type="ECO:0000313" key="7">
    <source>
        <dbReference type="Proteomes" id="UP000286716"/>
    </source>
</evidence>
<evidence type="ECO:0000256" key="2">
    <source>
        <dbReference type="ARBA" id="ARBA00022801"/>
    </source>
</evidence>
<sequence length="520" mass="55800">MKILRPLVFTLVAMLALALPASAAPFTTTVTNFDAQGHQVIRFDTHGDSVDAHDGEIAFFNGTYYLYGTSYDCGFAWQATTSPFCGFKVYTSPDLVHWTDRGRLFEPTGVWQTRCNGATYGCFRPHVGYNARTRQYVLWVNVYDNQVGFRVLTSPSPAGPFTEAPVPTLAVNNNAPVGGVNNGDHDVFVDTDGTGYLAYTDWRTNGDLVVERLSGDYRTGTGHYTRLGQQQTEAPALFKRGTVYYLTYSDPNCGYCAGTGTSYRTAANPLGPWSAPAKISADSCGGQPAFVSAIPTTSGTTYLYASDLWNDRQRNEALANYYWAPLTFTAAGAIEPISCQSSFSLTLATGAPGHQIPPRDVDQADGVSGFRWYCDIGSGVARFQTFVPGRTGTLSAVSYTSFQAGNPDAGLEISVYRANDAFQPTGDALSSTLVPAAQIGWSPRDVTVAPGISVVAGQRYGLLVRSATTTGCYGLAYNDSSPYPGGGEAYSNDDGSTFRAEADRSLKFSTSISKQPTPTS</sequence>
<gene>
    <name evidence="6" type="ORF">DMA12_15405</name>
</gene>
<dbReference type="Pfam" id="PF04616">
    <property type="entry name" value="Glyco_hydro_43"/>
    <property type="match status" value="1"/>
</dbReference>
<name>A0A428WPH3_AMYBA</name>
<dbReference type="InterPro" id="IPR023296">
    <property type="entry name" value="Glyco_hydro_beta-prop_sf"/>
</dbReference>
<keyword evidence="5" id="KW-0732">Signal</keyword>
<comment type="caution">
    <text evidence="6">The sequence shown here is derived from an EMBL/GenBank/DDBJ whole genome shotgun (WGS) entry which is preliminary data.</text>
</comment>
<dbReference type="EMBL" id="QHHU01000018">
    <property type="protein sequence ID" value="RSM44918.1"/>
    <property type="molecule type" value="Genomic_DNA"/>
</dbReference>
<organism evidence="6 7">
    <name type="scientific">Amycolatopsis balhimycina DSM 5908</name>
    <dbReference type="NCBI Taxonomy" id="1081091"/>
    <lineage>
        <taxon>Bacteria</taxon>
        <taxon>Bacillati</taxon>
        <taxon>Actinomycetota</taxon>
        <taxon>Actinomycetes</taxon>
        <taxon>Pseudonocardiales</taxon>
        <taxon>Pseudonocardiaceae</taxon>
        <taxon>Amycolatopsis</taxon>
    </lineage>
</organism>
<dbReference type="RefSeq" id="WP_020639507.1">
    <property type="nucleotide sequence ID" value="NZ_QHHU01000018.1"/>
</dbReference>
<evidence type="ECO:0000256" key="1">
    <source>
        <dbReference type="ARBA" id="ARBA00009865"/>
    </source>
</evidence>
<reference evidence="6 7" key="1">
    <citation type="submission" date="2018-05" db="EMBL/GenBank/DDBJ databases">
        <title>Evolution of GPA BGCs.</title>
        <authorList>
            <person name="Waglechner N."/>
            <person name="Wright G.D."/>
        </authorList>
    </citation>
    <scope>NUCLEOTIDE SEQUENCE [LARGE SCALE GENOMIC DNA]</scope>
    <source>
        <strain evidence="6 7">DSM 5908</strain>
    </source>
</reference>
<dbReference type="GO" id="GO:0005975">
    <property type="term" value="P:carbohydrate metabolic process"/>
    <property type="evidence" value="ECO:0007669"/>
    <property type="project" value="InterPro"/>
</dbReference>
<feature type="signal peptide" evidence="5">
    <location>
        <begin position="1"/>
        <end position="23"/>
    </location>
</feature>
<accession>A0A428WPH3</accession>
<comment type="similarity">
    <text evidence="1 4">Belongs to the glycosyl hydrolase 43 family.</text>
</comment>
<dbReference type="Proteomes" id="UP000286716">
    <property type="component" value="Unassembled WGS sequence"/>
</dbReference>
<dbReference type="AlphaFoldDB" id="A0A428WPH3"/>
<dbReference type="GO" id="GO:0004553">
    <property type="term" value="F:hydrolase activity, hydrolyzing O-glycosyl compounds"/>
    <property type="evidence" value="ECO:0007669"/>
    <property type="project" value="InterPro"/>
</dbReference>
<evidence type="ECO:0000256" key="5">
    <source>
        <dbReference type="SAM" id="SignalP"/>
    </source>
</evidence>
<protein>
    <recommendedName>
        <fullName evidence="8">Glycoside hydrolase</fullName>
    </recommendedName>
</protein>
<dbReference type="InterPro" id="IPR006710">
    <property type="entry name" value="Glyco_hydro_43"/>
</dbReference>
<dbReference type="OrthoDB" id="9758923at2"/>
<dbReference type="PANTHER" id="PTHR22925">
    <property type="entry name" value="GLYCOSYL HYDROLASE 43 FAMILY MEMBER"/>
    <property type="match status" value="1"/>
</dbReference>
<evidence type="ECO:0008006" key="8">
    <source>
        <dbReference type="Google" id="ProtNLM"/>
    </source>
</evidence>